<dbReference type="Pfam" id="PF01431">
    <property type="entry name" value="Peptidase_M13"/>
    <property type="match status" value="1"/>
</dbReference>
<organism evidence="2 3">
    <name type="scientific">Rhipicephalus microplus</name>
    <name type="common">Cattle tick</name>
    <name type="synonym">Boophilus microplus</name>
    <dbReference type="NCBI Taxonomy" id="6941"/>
    <lineage>
        <taxon>Eukaryota</taxon>
        <taxon>Metazoa</taxon>
        <taxon>Ecdysozoa</taxon>
        <taxon>Arthropoda</taxon>
        <taxon>Chelicerata</taxon>
        <taxon>Arachnida</taxon>
        <taxon>Acari</taxon>
        <taxon>Parasitiformes</taxon>
        <taxon>Ixodida</taxon>
        <taxon>Ixodoidea</taxon>
        <taxon>Ixodidae</taxon>
        <taxon>Rhipicephalinae</taxon>
        <taxon>Rhipicephalus</taxon>
        <taxon>Boophilus</taxon>
    </lineage>
</organism>
<dbReference type="PANTHER" id="PTHR11733">
    <property type="entry name" value="ZINC METALLOPROTEASE FAMILY M13 NEPRILYSIN-RELATED"/>
    <property type="match status" value="1"/>
</dbReference>
<evidence type="ECO:0000313" key="3">
    <source>
        <dbReference type="Proteomes" id="UP000821866"/>
    </source>
</evidence>
<dbReference type="EMBL" id="JABSTU010000001">
    <property type="protein sequence ID" value="KAH8040461.1"/>
    <property type="molecule type" value="Genomic_DNA"/>
</dbReference>
<gene>
    <name evidence="2" type="ORF">HPB51_010698</name>
</gene>
<comment type="caution">
    <text evidence="2">The sequence shown here is derived from an EMBL/GenBank/DDBJ whole genome shotgun (WGS) entry which is preliminary data.</text>
</comment>
<dbReference type="GO" id="GO:0004222">
    <property type="term" value="F:metalloendopeptidase activity"/>
    <property type="evidence" value="ECO:0007669"/>
    <property type="project" value="InterPro"/>
</dbReference>
<feature type="domain" description="Peptidase M13 C-terminal" evidence="1">
    <location>
        <begin position="59"/>
        <end position="158"/>
    </location>
</feature>
<evidence type="ECO:0000259" key="1">
    <source>
        <dbReference type="Pfam" id="PF01431"/>
    </source>
</evidence>
<dbReference type="PROSITE" id="PS51885">
    <property type="entry name" value="NEPRILYSIN"/>
    <property type="match status" value="1"/>
</dbReference>
<accession>A0A9J6F2A9</accession>
<dbReference type="SUPFAM" id="SSF55486">
    <property type="entry name" value="Metalloproteases ('zincins'), catalytic domain"/>
    <property type="match status" value="1"/>
</dbReference>
<reference evidence="2" key="1">
    <citation type="journal article" date="2020" name="Cell">
        <title>Large-Scale Comparative Analyses of Tick Genomes Elucidate Their Genetic Diversity and Vector Capacities.</title>
        <authorList>
            <consortium name="Tick Genome and Microbiome Consortium (TIGMIC)"/>
            <person name="Jia N."/>
            <person name="Wang J."/>
            <person name="Shi W."/>
            <person name="Du L."/>
            <person name="Sun Y."/>
            <person name="Zhan W."/>
            <person name="Jiang J.F."/>
            <person name="Wang Q."/>
            <person name="Zhang B."/>
            <person name="Ji P."/>
            <person name="Bell-Sakyi L."/>
            <person name="Cui X.M."/>
            <person name="Yuan T.T."/>
            <person name="Jiang B.G."/>
            <person name="Yang W.F."/>
            <person name="Lam T.T."/>
            <person name="Chang Q.C."/>
            <person name="Ding S.J."/>
            <person name="Wang X.J."/>
            <person name="Zhu J.G."/>
            <person name="Ruan X.D."/>
            <person name="Zhao L."/>
            <person name="Wei J.T."/>
            <person name="Ye R.Z."/>
            <person name="Que T.C."/>
            <person name="Du C.H."/>
            <person name="Zhou Y.H."/>
            <person name="Cheng J.X."/>
            <person name="Dai P.F."/>
            <person name="Guo W.B."/>
            <person name="Han X.H."/>
            <person name="Huang E.J."/>
            <person name="Li L.F."/>
            <person name="Wei W."/>
            <person name="Gao Y.C."/>
            <person name="Liu J.Z."/>
            <person name="Shao H.Z."/>
            <person name="Wang X."/>
            <person name="Wang C.C."/>
            <person name="Yang T.C."/>
            <person name="Huo Q.B."/>
            <person name="Li W."/>
            <person name="Chen H.Y."/>
            <person name="Chen S.E."/>
            <person name="Zhou L.G."/>
            <person name="Ni X.B."/>
            <person name="Tian J.H."/>
            <person name="Sheng Y."/>
            <person name="Liu T."/>
            <person name="Pan Y.S."/>
            <person name="Xia L.Y."/>
            <person name="Li J."/>
            <person name="Zhao F."/>
            <person name="Cao W.C."/>
        </authorList>
    </citation>
    <scope>NUCLEOTIDE SEQUENCE</scope>
    <source>
        <strain evidence="2">Rmic-2018</strain>
    </source>
</reference>
<dbReference type="VEuPathDB" id="VectorBase:LOC119168527"/>
<dbReference type="GO" id="GO:0005886">
    <property type="term" value="C:plasma membrane"/>
    <property type="evidence" value="ECO:0007669"/>
    <property type="project" value="TreeGrafter"/>
</dbReference>
<dbReference type="InterPro" id="IPR018497">
    <property type="entry name" value="Peptidase_M13_C"/>
</dbReference>
<name>A0A9J6F2A9_RHIMP</name>
<dbReference type="GO" id="GO:0016485">
    <property type="term" value="P:protein processing"/>
    <property type="evidence" value="ECO:0007669"/>
    <property type="project" value="TreeGrafter"/>
</dbReference>
<dbReference type="Proteomes" id="UP000821866">
    <property type="component" value="Chromosome 1"/>
</dbReference>
<dbReference type="PANTHER" id="PTHR11733:SF241">
    <property type="entry name" value="GH26575P-RELATED"/>
    <property type="match status" value="1"/>
</dbReference>
<evidence type="ECO:0000313" key="2">
    <source>
        <dbReference type="EMBL" id="KAH8040461.1"/>
    </source>
</evidence>
<keyword evidence="3" id="KW-1185">Reference proteome</keyword>
<sequence length="162" mass="18301">MSAAPRPLKRDRAERLLVPSPFQRASHLLHPTILVDGKCTCDLCCGHNAQERQKARQELSNFYDSENLADLVGVKIAYDGFSSLPRSQRTRILSGTNITAERLYFISHCVKWCREVQFGSGRYAPDRSRCIVPLMNMPEFSKAFECSAGDLMNPAERCGFWA</sequence>
<reference evidence="2" key="2">
    <citation type="submission" date="2021-09" db="EMBL/GenBank/DDBJ databases">
        <authorList>
            <person name="Jia N."/>
            <person name="Wang J."/>
            <person name="Shi W."/>
            <person name="Du L."/>
            <person name="Sun Y."/>
            <person name="Zhan W."/>
            <person name="Jiang J."/>
            <person name="Wang Q."/>
            <person name="Zhang B."/>
            <person name="Ji P."/>
            <person name="Sakyi L.B."/>
            <person name="Cui X."/>
            <person name="Yuan T."/>
            <person name="Jiang B."/>
            <person name="Yang W."/>
            <person name="Lam T.T.-Y."/>
            <person name="Chang Q."/>
            <person name="Ding S."/>
            <person name="Wang X."/>
            <person name="Zhu J."/>
            <person name="Ruan X."/>
            <person name="Zhao L."/>
            <person name="Wei J."/>
            <person name="Que T."/>
            <person name="Du C."/>
            <person name="Cheng J."/>
            <person name="Dai P."/>
            <person name="Han X."/>
            <person name="Huang E."/>
            <person name="Gao Y."/>
            <person name="Liu J."/>
            <person name="Shao H."/>
            <person name="Ye R."/>
            <person name="Li L."/>
            <person name="Wei W."/>
            <person name="Wang X."/>
            <person name="Wang C."/>
            <person name="Huo Q."/>
            <person name="Li W."/>
            <person name="Guo W."/>
            <person name="Chen H."/>
            <person name="Chen S."/>
            <person name="Zhou L."/>
            <person name="Zhou L."/>
            <person name="Ni X."/>
            <person name="Tian J."/>
            <person name="Zhou Y."/>
            <person name="Sheng Y."/>
            <person name="Liu T."/>
            <person name="Pan Y."/>
            <person name="Xia L."/>
            <person name="Li J."/>
            <person name="Zhao F."/>
            <person name="Cao W."/>
        </authorList>
    </citation>
    <scope>NUCLEOTIDE SEQUENCE</scope>
    <source>
        <strain evidence="2">Rmic-2018</strain>
        <tissue evidence="2">Larvae</tissue>
    </source>
</reference>
<dbReference type="InterPro" id="IPR000718">
    <property type="entry name" value="Peptidase_M13"/>
</dbReference>
<dbReference type="InterPro" id="IPR024079">
    <property type="entry name" value="MetalloPept_cat_dom_sf"/>
</dbReference>
<dbReference type="Gene3D" id="3.40.390.10">
    <property type="entry name" value="Collagenase (Catalytic Domain)"/>
    <property type="match status" value="1"/>
</dbReference>
<proteinExistence type="predicted"/>
<protein>
    <recommendedName>
        <fullName evidence="1">Peptidase M13 C-terminal domain-containing protein</fullName>
    </recommendedName>
</protein>
<dbReference type="AlphaFoldDB" id="A0A9J6F2A9"/>